<dbReference type="InterPro" id="IPR002078">
    <property type="entry name" value="Sigma_54_int"/>
</dbReference>
<keyword evidence="7" id="KW-1185">Reference proteome</keyword>
<protein>
    <submittedName>
        <fullName evidence="6">Sigma 54-interacting transcriptional regulator</fullName>
    </submittedName>
</protein>
<sequence length="469" mass="53073">MGLQTLIEKYPEQFARYAEKVLDSYFGNIFVTWRNERILYVNARMAASVRMTKEELTGMTLEQLREKKLWLRSVSREMYDGKKSPFNAYNVSKYGDELFTHIEPICDEKGEVIMSAQFSIPKRMLAEFSDYITQEKSSFRNYKDIADYLEARKEASEVIISNSPAARLAFDDARYLSSMDSTVLLCGETGTGKDVLANYIYHNSKRASQPFVPVNCSAIPAELVESEFFGYERGAFTGARSSGKPGLFEMADHGTLFLDEVGELPPAMQAKLLRVLETGEVMRVGGTRIVKTDVRLIAATNRDLRRMAAEGRFREDLYYRLNVMPLFLPPLRERREDILPLAELFLAKNNRKYGLSRALTQEMRRGLLAYGWPGNIRELRNVIERYAISGRMDIQSPAAAAPAVPAGAGREPEMAEETPLHEACARFEQAYIQKALDACGGSVSKAARRLGIHRSLLYKKLKKSEPVVQ</sequence>
<dbReference type="InterPro" id="IPR003593">
    <property type="entry name" value="AAA+_ATPase"/>
</dbReference>
<keyword evidence="2" id="KW-0067">ATP-binding</keyword>
<evidence type="ECO:0000313" key="7">
    <source>
        <dbReference type="Proteomes" id="UP000661435"/>
    </source>
</evidence>
<evidence type="ECO:0000256" key="4">
    <source>
        <dbReference type="ARBA" id="ARBA00023163"/>
    </source>
</evidence>
<dbReference type="Pfam" id="PF25601">
    <property type="entry name" value="AAA_lid_14"/>
    <property type="match status" value="1"/>
</dbReference>
<dbReference type="GO" id="GO:0006355">
    <property type="term" value="P:regulation of DNA-templated transcription"/>
    <property type="evidence" value="ECO:0007669"/>
    <property type="project" value="InterPro"/>
</dbReference>
<dbReference type="InterPro" id="IPR035965">
    <property type="entry name" value="PAS-like_dom_sf"/>
</dbReference>
<dbReference type="InterPro" id="IPR027417">
    <property type="entry name" value="P-loop_NTPase"/>
</dbReference>
<dbReference type="Proteomes" id="UP000661435">
    <property type="component" value="Unassembled WGS sequence"/>
</dbReference>
<dbReference type="SUPFAM" id="SSF46689">
    <property type="entry name" value="Homeodomain-like"/>
    <property type="match status" value="1"/>
</dbReference>
<comment type="caution">
    <text evidence="6">The sequence shown here is derived from an EMBL/GenBank/DDBJ whole genome shotgun (WGS) entry which is preliminary data.</text>
</comment>
<dbReference type="InterPro" id="IPR058031">
    <property type="entry name" value="AAA_lid_NorR"/>
</dbReference>
<dbReference type="SMART" id="SM00382">
    <property type="entry name" value="AAA"/>
    <property type="match status" value="1"/>
</dbReference>
<organism evidence="6 7">
    <name type="scientific">Lawsonibacter hominis</name>
    <dbReference type="NCBI Taxonomy" id="2763053"/>
    <lineage>
        <taxon>Bacteria</taxon>
        <taxon>Bacillati</taxon>
        <taxon>Bacillota</taxon>
        <taxon>Clostridia</taxon>
        <taxon>Eubacteriales</taxon>
        <taxon>Oscillospiraceae</taxon>
        <taxon>Lawsonibacter</taxon>
    </lineage>
</organism>
<keyword evidence="1" id="KW-0547">Nucleotide-binding</keyword>
<dbReference type="Gene3D" id="3.30.450.20">
    <property type="entry name" value="PAS domain"/>
    <property type="match status" value="1"/>
</dbReference>
<evidence type="ECO:0000259" key="5">
    <source>
        <dbReference type="PROSITE" id="PS50045"/>
    </source>
</evidence>
<dbReference type="FunFam" id="3.40.50.300:FF:000006">
    <property type="entry name" value="DNA-binding transcriptional regulator NtrC"/>
    <property type="match status" value="1"/>
</dbReference>
<dbReference type="Gene3D" id="1.10.10.60">
    <property type="entry name" value="Homeodomain-like"/>
    <property type="match status" value="1"/>
</dbReference>
<reference evidence="6" key="1">
    <citation type="submission" date="2020-08" db="EMBL/GenBank/DDBJ databases">
        <title>Genome public.</title>
        <authorList>
            <person name="Liu C."/>
            <person name="Sun Q."/>
        </authorList>
    </citation>
    <scope>NUCLEOTIDE SEQUENCE</scope>
    <source>
        <strain evidence="6">NSJ-51</strain>
    </source>
</reference>
<dbReference type="Gene3D" id="1.10.8.60">
    <property type="match status" value="1"/>
</dbReference>
<evidence type="ECO:0000256" key="2">
    <source>
        <dbReference type="ARBA" id="ARBA00022840"/>
    </source>
</evidence>
<dbReference type="Pfam" id="PF00158">
    <property type="entry name" value="Sigma54_activat"/>
    <property type="match status" value="1"/>
</dbReference>
<keyword evidence="4" id="KW-0804">Transcription</keyword>
<dbReference type="GO" id="GO:0043565">
    <property type="term" value="F:sequence-specific DNA binding"/>
    <property type="evidence" value="ECO:0007669"/>
    <property type="project" value="InterPro"/>
</dbReference>
<evidence type="ECO:0000313" key="6">
    <source>
        <dbReference type="EMBL" id="MBC5733313.1"/>
    </source>
</evidence>
<dbReference type="EMBL" id="JACOPP010000006">
    <property type="protein sequence ID" value="MBC5733313.1"/>
    <property type="molecule type" value="Genomic_DNA"/>
</dbReference>
<dbReference type="AlphaFoldDB" id="A0A8J6JCI5"/>
<dbReference type="PROSITE" id="PS00675">
    <property type="entry name" value="SIGMA54_INTERACT_1"/>
    <property type="match status" value="1"/>
</dbReference>
<dbReference type="SUPFAM" id="SSF55785">
    <property type="entry name" value="PYP-like sensor domain (PAS domain)"/>
    <property type="match status" value="1"/>
</dbReference>
<dbReference type="SUPFAM" id="SSF52540">
    <property type="entry name" value="P-loop containing nucleoside triphosphate hydrolases"/>
    <property type="match status" value="1"/>
</dbReference>
<gene>
    <name evidence="6" type="ORF">H8S57_06190</name>
</gene>
<dbReference type="InterPro" id="IPR002197">
    <property type="entry name" value="HTH_Fis"/>
</dbReference>
<name>A0A8J6JCI5_9FIRM</name>
<accession>A0A8J6JCI5</accession>
<dbReference type="PROSITE" id="PS50045">
    <property type="entry name" value="SIGMA54_INTERACT_4"/>
    <property type="match status" value="1"/>
</dbReference>
<dbReference type="PROSITE" id="PS00688">
    <property type="entry name" value="SIGMA54_INTERACT_3"/>
    <property type="match status" value="1"/>
</dbReference>
<keyword evidence="3" id="KW-0805">Transcription regulation</keyword>
<dbReference type="PANTHER" id="PTHR32071">
    <property type="entry name" value="TRANSCRIPTIONAL REGULATORY PROTEIN"/>
    <property type="match status" value="1"/>
</dbReference>
<dbReference type="InterPro" id="IPR025944">
    <property type="entry name" value="Sigma_54_int_dom_CS"/>
</dbReference>
<proteinExistence type="predicted"/>
<dbReference type="InterPro" id="IPR009057">
    <property type="entry name" value="Homeodomain-like_sf"/>
</dbReference>
<dbReference type="CDD" id="cd00009">
    <property type="entry name" value="AAA"/>
    <property type="match status" value="1"/>
</dbReference>
<dbReference type="PRINTS" id="PR01590">
    <property type="entry name" value="HTHFIS"/>
</dbReference>
<feature type="domain" description="Sigma-54 factor interaction" evidence="5">
    <location>
        <begin position="159"/>
        <end position="388"/>
    </location>
</feature>
<evidence type="ECO:0000256" key="1">
    <source>
        <dbReference type="ARBA" id="ARBA00022741"/>
    </source>
</evidence>
<dbReference type="GO" id="GO:0005524">
    <property type="term" value="F:ATP binding"/>
    <property type="evidence" value="ECO:0007669"/>
    <property type="project" value="UniProtKB-KW"/>
</dbReference>
<dbReference type="Pfam" id="PF02954">
    <property type="entry name" value="HTH_8"/>
    <property type="match status" value="1"/>
</dbReference>
<dbReference type="PANTHER" id="PTHR32071:SF121">
    <property type="entry name" value="SIGMA L-DEPENDENT TRANSCRIPTIONAL REGULATOR YQIR-RELATED"/>
    <property type="match status" value="1"/>
</dbReference>
<dbReference type="Gene3D" id="3.40.50.300">
    <property type="entry name" value="P-loop containing nucleotide triphosphate hydrolases"/>
    <property type="match status" value="1"/>
</dbReference>
<evidence type="ECO:0000256" key="3">
    <source>
        <dbReference type="ARBA" id="ARBA00023015"/>
    </source>
</evidence>
<dbReference type="InterPro" id="IPR025662">
    <property type="entry name" value="Sigma_54_int_dom_ATP-bd_1"/>
</dbReference>
<dbReference type="RefSeq" id="WP_186907216.1">
    <property type="nucleotide sequence ID" value="NZ_JACOPP010000006.1"/>
</dbReference>